<keyword evidence="5" id="KW-0963">Cytoplasm</keyword>
<dbReference type="Pfam" id="PF01369">
    <property type="entry name" value="Sec7"/>
    <property type="match status" value="1"/>
</dbReference>
<evidence type="ECO:0000256" key="9">
    <source>
        <dbReference type="ARBA" id="ARBA00023034"/>
    </source>
</evidence>
<evidence type="ECO:0000256" key="4">
    <source>
        <dbReference type="ARBA" id="ARBA00022448"/>
    </source>
</evidence>
<dbReference type="InterPro" id="IPR035999">
    <property type="entry name" value="Sec7_dom_sf"/>
</dbReference>
<dbReference type="Pfam" id="PF09324">
    <property type="entry name" value="Sec7-like_HDS"/>
    <property type="match status" value="1"/>
</dbReference>
<dbReference type="CDD" id="cd00171">
    <property type="entry name" value="Sec7"/>
    <property type="match status" value="1"/>
</dbReference>
<evidence type="ECO:0000313" key="12">
    <source>
        <dbReference type="Proteomes" id="UP000036681"/>
    </source>
</evidence>
<keyword evidence="7" id="KW-0344">Guanine-nucleotide releasing factor</keyword>
<sequence>MSWGTFFTTFAPCRKLASARLQISVVRVFRVDNASCKLVVAKMCIIRCVDMNDDLKRVSIMFLRNAIGRILADRDIKRKEHTQLRKACEQAIEELNAADDGGGDTTGNVLPSHLQFVHADRYFLPFDLACHSKSPRIIVIALDCLQKLIAYGHLVGSGVDVTNPERLLIDRIVEAICAPFAGPNTDEGVQLQILKAILAVVLAPTCEVHEATLLLAVRTCFNIYLASRSPINQSTAKASLTQVINAVFGNMQKADEVVEHGEQNDENVINAVFGNMQKADEVVEHGEQNDENVIRLLVDSLIEHIAVQLDPGHSMANSRQSSFSSAMAAEVSMPPPRHLNPVSLAADSADAVHEDVPVTQLQFRTLQEKDAFLLFRALCRLSTKSLPERPDPTSHELRSKELSLEMLLLIVQNSSSLLHTSQPFILALRHYLCVSLSRNGVSPIVSIFEKSLAIFVQLVNKFKMHLKMQIEHKWIVVNTLEKICEDPQSLVDIYVNYDCNLTATNIFERMVNGISKIAQGGGVTDFGNSAAVLQKQRERSMRILGLKCLVESLQCMVDWFDDVYVGRCGNDSVSQQDGDSVEGVNLDSSLPPHSPTVHQFEQLKQKKETIEHGIHLFAMKPKQGLKYLQEKDLVGTSPEDIAAFFHREDRLDKTVVGDYMGDGDDFNKKVMYAYIDQMDFSGKDFVAALRQFLDGFRLPGEAQKIDRLMEKFASRYCECNPNLGLFASADTAYVLAYSIIMLTTDLHSPQVRNKMTKEQYIAMNRGINDQSDLPQQYLSDIYDEIAGNEIKMKAGHNKLPKQNASATSERQRKLLQNVELAQMANTARALMEAASHYEAAFTSASHYEHVRPMFKIAWTPCLAAFSIGLQTSEDNDIISWCLQGFRLGIRIACLFRLALERNAYIQALARFTLLTAKNSMAEMKSKNIESIKLLMTVGDEDGNCLDESWVDVLKCISQLELAQLIGTGVRPSNSPAFNDSSAQYVLKSASHVDERMLQSLQECLGETTSQSVVVAVDKIFQGSSKLDGDAVVQFVRALCNVSVEELATAGNPRMFMLQKIVEISFYNMGRIRLQWSRIWAVLGEHFNKAGCNANEMIAHFAVDALRQLSMKFLERGELHNFRFQKDFLRPFEIIMNKNRSLKCRELVVACMTHMVNSHWDKIISGWKNVFSVFTMAAGSNDEDIVESAFTTTNYIITTVFAAEFGNALDSFQDAIKCLSEFACNANFPDISMEAIRLIRLCATYVSVNQQLIVEHQWEDGAAIQDTQRVFLRGWFPIMFELSCIIGRCKLDVRTRSLTVMFEIMKTYGGEFKDEWWKDLFQVAFRIFDVMKLAEEQNEKREWMRTTCNHALYAVVDVFTQYYSVLSNILLTNIYDQLYWCAQQENEQLARSAINCLENLILLNGCRFSSEMWQETISLIVKNEQLARSAINCLENLILLNGCRFSSEMWQETISLIVNIFNSTLPHSLLTWEPDAIITSVPLPNGDEHQVNNEPTQPITHFTASNSDAIFSSLLVRCVVQLELVDAVNSIVFGPSASRKEDAHALPSLAISSPTDTIASPSRTMLVNGDMRNNNGDKSSNVESDSAADGLYSYIGVVHLLNLVDCLLDSHSLAKKFNGNNAQRTLLWKAGFKGRSKPNLLRQETHSMRSALCILFRIYVDVERTDAEQKNIVKSRLLRVLEDAVSYYVDLNSEQHRQAWILVLYLILDWANSFSNAQLMDVGRPFALTLCRLVECEMREDLRIALRRVLHKCICINYSNDA</sequence>
<dbReference type="InterPro" id="IPR046455">
    <property type="entry name" value="Sec7/BIG1-like_C"/>
</dbReference>
<keyword evidence="6" id="KW-0597">Phosphoprotein</keyword>
<dbReference type="Gene3D" id="1.10.220.20">
    <property type="match status" value="1"/>
</dbReference>
<dbReference type="GO" id="GO:0016020">
    <property type="term" value="C:membrane"/>
    <property type="evidence" value="ECO:0007669"/>
    <property type="project" value="UniProtKB-SubCell"/>
</dbReference>
<evidence type="ECO:0000256" key="7">
    <source>
        <dbReference type="ARBA" id="ARBA00022658"/>
    </source>
</evidence>
<dbReference type="InterPro" id="IPR032629">
    <property type="entry name" value="DCB_dom"/>
</dbReference>
<dbReference type="GO" id="GO:0048471">
    <property type="term" value="C:perinuclear region of cytoplasm"/>
    <property type="evidence" value="ECO:0007669"/>
    <property type="project" value="UniProtKB-SubCell"/>
</dbReference>
<keyword evidence="9" id="KW-0333">Golgi apparatus</keyword>
<evidence type="ECO:0000256" key="10">
    <source>
        <dbReference type="ARBA" id="ARBA00023136"/>
    </source>
</evidence>
<dbReference type="GO" id="GO:0005794">
    <property type="term" value="C:Golgi apparatus"/>
    <property type="evidence" value="ECO:0007669"/>
    <property type="project" value="UniProtKB-SubCell"/>
</dbReference>
<dbReference type="WBParaSite" id="ALUE_0001038401-mRNA-1">
    <property type="protein sequence ID" value="ALUE_0001038401-mRNA-1"/>
    <property type="gene ID" value="ALUE_0001038401"/>
</dbReference>
<evidence type="ECO:0000256" key="3">
    <source>
        <dbReference type="ARBA" id="ARBA00004601"/>
    </source>
</evidence>
<dbReference type="InterPro" id="IPR032691">
    <property type="entry name" value="Mon2/Sec7/BIG1-like_HUS"/>
</dbReference>
<dbReference type="Proteomes" id="UP000036681">
    <property type="component" value="Unplaced"/>
</dbReference>
<name>A0A9J2PM39_ASCLU</name>
<comment type="subcellular location">
    <subcellularLocation>
        <location evidence="2">Cytoplasm</location>
        <location evidence="2">Perinuclear region</location>
    </subcellularLocation>
    <subcellularLocation>
        <location evidence="3">Golgi apparatus</location>
        <location evidence="3">trans-Golgi network</location>
    </subcellularLocation>
    <subcellularLocation>
        <location evidence="1">Membrane</location>
    </subcellularLocation>
</comment>
<accession>A0A9J2PM39</accession>
<evidence type="ECO:0000259" key="11">
    <source>
        <dbReference type="PROSITE" id="PS50190"/>
    </source>
</evidence>
<evidence type="ECO:0000313" key="13">
    <source>
        <dbReference type="WBParaSite" id="ALUE_0001038401-mRNA-1"/>
    </source>
</evidence>
<feature type="domain" description="SEC7" evidence="11">
    <location>
        <begin position="599"/>
        <end position="788"/>
    </location>
</feature>
<dbReference type="FunFam" id="1.10.220.20:FF:000002">
    <property type="entry name" value="Brefeldin A-inhibited guanine nucleotide-exchange protein 1"/>
    <property type="match status" value="1"/>
</dbReference>
<dbReference type="Gene3D" id="1.10.1000.11">
    <property type="entry name" value="Arf Nucleotide-binding Site Opener,domain 2"/>
    <property type="match status" value="1"/>
</dbReference>
<organism evidence="12 13">
    <name type="scientific">Ascaris lumbricoides</name>
    <name type="common">Giant roundworm</name>
    <dbReference type="NCBI Taxonomy" id="6252"/>
    <lineage>
        <taxon>Eukaryota</taxon>
        <taxon>Metazoa</taxon>
        <taxon>Ecdysozoa</taxon>
        <taxon>Nematoda</taxon>
        <taxon>Chromadorea</taxon>
        <taxon>Rhabditida</taxon>
        <taxon>Spirurina</taxon>
        <taxon>Ascaridomorpha</taxon>
        <taxon>Ascaridoidea</taxon>
        <taxon>Ascarididae</taxon>
        <taxon>Ascaris</taxon>
    </lineage>
</organism>
<dbReference type="InterPro" id="IPR023394">
    <property type="entry name" value="Sec7_C_sf"/>
</dbReference>
<keyword evidence="10" id="KW-0472">Membrane</keyword>
<evidence type="ECO:0000256" key="1">
    <source>
        <dbReference type="ARBA" id="ARBA00004370"/>
    </source>
</evidence>
<dbReference type="InterPro" id="IPR000904">
    <property type="entry name" value="Sec7_dom"/>
</dbReference>
<dbReference type="SUPFAM" id="SSF48371">
    <property type="entry name" value="ARM repeat"/>
    <property type="match status" value="1"/>
</dbReference>
<evidence type="ECO:0000256" key="5">
    <source>
        <dbReference type="ARBA" id="ARBA00022490"/>
    </source>
</evidence>
<dbReference type="Pfam" id="PF12783">
    <property type="entry name" value="Sec7-like_HUS"/>
    <property type="match status" value="1"/>
</dbReference>
<evidence type="ECO:0000256" key="6">
    <source>
        <dbReference type="ARBA" id="ARBA00022553"/>
    </source>
</evidence>
<dbReference type="Pfam" id="PF16213">
    <property type="entry name" value="DCB"/>
    <property type="match status" value="1"/>
</dbReference>
<protein>
    <submittedName>
        <fullName evidence="13">SEC7 domain-containing protein</fullName>
    </submittedName>
</protein>
<dbReference type="FunFam" id="1.25.10.10:FF:000143">
    <property type="entry name" value="ADP-ribosylation factor guanine nucleotide-exchange factor 2 (brefeldin A-inhibited)"/>
    <property type="match status" value="1"/>
</dbReference>
<evidence type="ECO:0000256" key="8">
    <source>
        <dbReference type="ARBA" id="ARBA00022927"/>
    </source>
</evidence>
<dbReference type="FunFam" id="1.10.1000.11:FF:000003">
    <property type="entry name" value="Brefeldin A-inhibited guanine nucleotide-exchange protein 1"/>
    <property type="match status" value="1"/>
</dbReference>
<keyword evidence="12" id="KW-1185">Reference proteome</keyword>
<reference evidence="13" key="1">
    <citation type="submission" date="2023-03" db="UniProtKB">
        <authorList>
            <consortium name="WormBaseParasite"/>
        </authorList>
    </citation>
    <scope>IDENTIFICATION</scope>
</reference>
<dbReference type="SUPFAM" id="SSF48425">
    <property type="entry name" value="Sec7 domain"/>
    <property type="match status" value="1"/>
</dbReference>
<dbReference type="InterPro" id="IPR016024">
    <property type="entry name" value="ARM-type_fold"/>
</dbReference>
<dbReference type="InterPro" id="IPR015403">
    <property type="entry name" value="Mon2/Sec7/BIG1-like_HDS"/>
</dbReference>
<keyword evidence="8" id="KW-0653">Protein transport</keyword>
<keyword evidence="4" id="KW-0813">Transport</keyword>
<dbReference type="PROSITE" id="PS50190">
    <property type="entry name" value="SEC7"/>
    <property type="match status" value="1"/>
</dbReference>
<dbReference type="GO" id="GO:0032012">
    <property type="term" value="P:regulation of ARF protein signal transduction"/>
    <property type="evidence" value="ECO:0007669"/>
    <property type="project" value="InterPro"/>
</dbReference>
<proteinExistence type="predicted"/>
<dbReference type="GO" id="GO:0015031">
    <property type="term" value="P:protein transport"/>
    <property type="evidence" value="ECO:0007669"/>
    <property type="project" value="UniProtKB-KW"/>
</dbReference>
<dbReference type="PANTHER" id="PTHR10663:SF375">
    <property type="entry name" value="LD29171P"/>
    <property type="match status" value="1"/>
</dbReference>
<dbReference type="PANTHER" id="PTHR10663">
    <property type="entry name" value="GUANYL-NUCLEOTIDE EXCHANGE FACTOR"/>
    <property type="match status" value="1"/>
</dbReference>
<dbReference type="SMART" id="SM00222">
    <property type="entry name" value="Sec7"/>
    <property type="match status" value="1"/>
</dbReference>
<dbReference type="GO" id="GO:0005085">
    <property type="term" value="F:guanyl-nucleotide exchange factor activity"/>
    <property type="evidence" value="ECO:0007669"/>
    <property type="project" value="UniProtKB-KW"/>
</dbReference>
<evidence type="ECO:0000256" key="2">
    <source>
        <dbReference type="ARBA" id="ARBA00004556"/>
    </source>
</evidence>
<dbReference type="Pfam" id="PF20252">
    <property type="entry name" value="BIG2_C"/>
    <property type="match status" value="1"/>
</dbReference>